<dbReference type="CDD" id="cd07136">
    <property type="entry name" value="ALDH_YwdH-P39616"/>
    <property type="match status" value="1"/>
</dbReference>
<dbReference type="InterPro" id="IPR016160">
    <property type="entry name" value="Ald_DH_CS_CYS"/>
</dbReference>
<feature type="domain" description="Aldehyde dehydrogenase" evidence="8">
    <location>
        <begin position="3"/>
        <end position="426"/>
    </location>
</feature>
<accession>A0A4Q0VBE0</accession>
<gene>
    <name evidence="10" type="ORF">DP130_08930</name>
    <name evidence="9" type="ORF">K234311028_24400</name>
</gene>
<evidence type="ECO:0000256" key="7">
    <source>
        <dbReference type="RuleBase" id="RU003345"/>
    </source>
</evidence>
<evidence type="ECO:0000256" key="2">
    <source>
        <dbReference type="ARBA" id="ARBA00023002"/>
    </source>
</evidence>
<dbReference type="EMBL" id="AP026818">
    <property type="protein sequence ID" value="BDR82194.1"/>
    <property type="molecule type" value="Genomic_DNA"/>
</dbReference>
<dbReference type="PANTHER" id="PTHR43570:SF16">
    <property type="entry name" value="ALDEHYDE DEHYDROGENASE TYPE III, ISOFORM Q"/>
    <property type="match status" value="1"/>
</dbReference>
<dbReference type="InterPro" id="IPR015590">
    <property type="entry name" value="Aldehyde_DH_dom"/>
</dbReference>
<evidence type="ECO:0000256" key="3">
    <source>
        <dbReference type="ARBA" id="ARBA00023027"/>
    </source>
</evidence>
<dbReference type="GO" id="GO:0005737">
    <property type="term" value="C:cytoplasm"/>
    <property type="evidence" value="ECO:0007669"/>
    <property type="project" value="TreeGrafter"/>
</dbReference>
<keyword evidence="3" id="KW-0520">NAD</keyword>
<dbReference type="PIRSF" id="PIRSF036492">
    <property type="entry name" value="ALDH"/>
    <property type="match status" value="1"/>
</dbReference>
<feature type="active site" evidence="5 6">
    <location>
        <position position="210"/>
    </location>
</feature>
<comment type="similarity">
    <text evidence="1 4 7">Belongs to the aldehyde dehydrogenase family.</text>
</comment>
<sequence length="454" mass="52214">MNDINYMLENQKKYFNERKTRDLKFRLNKLRLLKNAIKTREEDIMEALKKDLNKPYFESYETEIAMVIDELNHTIKNLPKWIKIKRIKSSILSFPSKGYIYSEPYGVVLIMSPWNYPFQLSIMPLIGAIAAGNCCIVKPSEYSTNTSRIVEDIVKEVFLSCHVCVIEGDKDISKEILRKKFDYIFFTGSEEVGKIVMKAAAENLTPLTLELGGKSPCIIDSECNLSLSAKRVVWGKFLNAGQTCVAPDYVLVHKSIKEKFINEMRRYINIFYKGESKDFPRIINKFHFQRLINLLSSDGNIEIGGQYNKDTLQLYPTIINNIDWESNIMKEEIFGPILPIIEYDSIDEVIDKINSRAKPLALYYFSSNKENQKKLLERTSFGGGCINDTIMHLTSPYMPFGGVGSSGMGSYHGHKSFETFSHKKSILKRSTKLDINLRYPPYGENIKVLKKIIK</sequence>
<dbReference type="FunFam" id="3.40.605.10:FF:000004">
    <property type="entry name" value="Aldehyde dehydrogenase"/>
    <property type="match status" value="1"/>
</dbReference>
<dbReference type="Gene3D" id="3.40.309.10">
    <property type="entry name" value="Aldehyde Dehydrogenase, Chain A, domain 2"/>
    <property type="match status" value="1"/>
</dbReference>
<evidence type="ECO:0000313" key="9">
    <source>
        <dbReference type="EMBL" id="BDR82194.1"/>
    </source>
</evidence>
<dbReference type="InterPro" id="IPR016163">
    <property type="entry name" value="Ald_DH_C"/>
</dbReference>
<evidence type="ECO:0000313" key="12">
    <source>
        <dbReference type="Proteomes" id="UP001321763"/>
    </source>
</evidence>
<dbReference type="Pfam" id="PF00171">
    <property type="entry name" value="Aldedh"/>
    <property type="match status" value="1"/>
</dbReference>
<name>A0A4Q0VBE0_CLOTA</name>
<dbReference type="FunFam" id="3.40.309.10:FF:000003">
    <property type="entry name" value="Aldehyde dehydrogenase"/>
    <property type="match status" value="1"/>
</dbReference>
<dbReference type="InterPro" id="IPR029510">
    <property type="entry name" value="Ald_DH_CS_GLU"/>
</dbReference>
<dbReference type="Gene3D" id="3.40.605.10">
    <property type="entry name" value="Aldehyde Dehydrogenase, Chain A, domain 1"/>
    <property type="match status" value="1"/>
</dbReference>
<dbReference type="SUPFAM" id="SSF53720">
    <property type="entry name" value="ALDH-like"/>
    <property type="match status" value="1"/>
</dbReference>
<reference evidence="10 11" key="1">
    <citation type="submission" date="2018-06" db="EMBL/GenBank/DDBJ databases">
        <title>Genome conservation of Clostridium tetani.</title>
        <authorList>
            <person name="Bruggemann H."/>
            <person name="Popoff M.R."/>
        </authorList>
    </citation>
    <scope>NUCLEOTIDE SEQUENCE [LARGE SCALE GENOMIC DNA]</scope>
    <source>
        <strain evidence="10 11">2017.061</strain>
    </source>
</reference>
<dbReference type="PANTHER" id="PTHR43570">
    <property type="entry name" value="ALDEHYDE DEHYDROGENASE"/>
    <property type="match status" value="1"/>
</dbReference>
<dbReference type="Proteomes" id="UP000290921">
    <property type="component" value="Unassembled WGS sequence"/>
</dbReference>
<evidence type="ECO:0000256" key="4">
    <source>
        <dbReference type="PIRNR" id="PIRNR036492"/>
    </source>
</evidence>
<dbReference type="GO" id="GO:0006081">
    <property type="term" value="P:aldehyde metabolic process"/>
    <property type="evidence" value="ECO:0007669"/>
    <property type="project" value="InterPro"/>
</dbReference>
<evidence type="ECO:0000259" key="8">
    <source>
        <dbReference type="Pfam" id="PF00171"/>
    </source>
</evidence>
<protein>
    <recommendedName>
        <fullName evidence="4">Aldehyde dehydrogenase</fullName>
    </recommendedName>
</protein>
<dbReference type="GO" id="GO:0004029">
    <property type="term" value="F:aldehyde dehydrogenase (NAD+) activity"/>
    <property type="evidence" value="ECO:0007669"/>
    <property type="project" value="TreeGrafter"/>
</dbReference>
<keyword evidence="2 4" id="KW-0560">Oxidoreductase</keyword>
<reference evidence="9 12" key="2">
    <citation type="submission" date="2022-09" db="EMBL/GenBank/DDBJ databases">
        <title>complete genome sequences of Clostridium tetani str. KHSU-234311-028 isolated from soil.</title>
        <authorList>
            <person name="Sekizuka T."/>
            <person name="Shitada C."/>
            <person name="Takahashi M."/>
            <person name="Kuroda M."/>
        </authorList>
    </citation>
    <scope>NUCLEOTIDE SEQUENCE [LARGE SCALE GENOMIC DNA]</scope>
    <source>
        <strain evidence="9 12">KHSU-234311-028</strain>
    </source>
</reference>
<dbReference type="InterPro" id="IPR016162">
    <property type="entry name" value="Ald_DH_N"/>
</dbReference>
<dbReference type="InterPro" id="IPR016161">
    <property type="entry name" value="Ald_DH/histidinol_DH"/>
</dbReference>
<dbReference type="RefSeq" id="WP_129030528.1">
    <property type="nucleotide sequence ID" value="NZ_AP026806.1"/>
</dbReference>
<proteinExistence type="inferred from homology"/>
<feature type="active site" evidence="5">
    <location>
        <position position="244"/>
    </location>
</feature>
<organism evidence="10 11">
    <name type="scientific">Clostridium tetani</name>
    <dbReference type="NCBI Taxonomy" id="1513"/>
    <lineage>
        <taxon>Bacteria</taxon>
        <taxon>Bacillati</taxon>
        <taxon>Bacillota</taxon>
        <taxon>Clostridia</taxon>
        <taxon>Eubacteriales</taxon>
        <taxon>Clostridiaceae</taxon>
        <taxon>Clostridium</taxon>
    </lineage>
</organism>
<evidence type="ECO:0000313" key="10">
    <source>
        <dbReference type="EMBL" id="RXI48205.1"/>
    </source>
</evidence>
<dbReference type="PROSITE" id="PS00070">
    <property type="entry name" value="ALDEHYDE_DEHYDR_CYS"/>
    <property type="match status" value="1"/>
</dbReference>
<dbReference type="InterPro" id="IPR012394">
    <property type="entry name" value="Aldehyde_DH_NAD(P)"/>
</dbReference>
<dbReference type="EMBL" id="QMAP01000007">
    <property type="protein sequence ID" value="RXI48205.1"/>
    <property type="molecule type" value="Genomic_DNA"/>
</dbReference>
<dbReference type="AlphaFoldDB" id="A0A4Q0VBE0"/>
<evidence type="ECO:0000256" key="6">
    <source>
        <dbReference type="PROSITE-ProRule" id="PRU10007"/>
    </source>
</evidence>
<evidence type="ECO:0000256" key="5">
    <source>
        <dbReference type="PIRSR" id="PIRSR036492-1"/>
    </source>
</evidence>
<dbReference type="Proteomes" id="UP001321763">
    <property type="component" value="Chromosome"/>
</dbReference>
<evidence type="ECO:0000313" key="11">
    <source>
        <dbReference type="Proteomes" id="UP000290921"/>
    </source>
</evidence>
<dbReference type="PROSITE" id="PS00687">
    <property type="entry name" value="ALDEHYDE_DEHYDR_GLU"/>
    <property type="match status" value="1"/>
</dbReference>
<evidence type="ECO:0000256" key="1">
    <source>
        <dbReference type="ARBA" id="ARBA00009986"/>
    </source>
</evidence>